<dbReference type="AlphaFoldDB" id="A0A1Q2ZW01"/>
<comment type="caution">
    <text evidence="1">The sequence shown here is derived from an EMBL/GenBank/DDBJ whole genome shotgun (WGS) entry which is preliminary data.</text>
</comment>
<accession>A0A1Q2ZW01</accession>
<dbReference type="Proteomes" id="UP000187013">
    <property type="component" value="Unassembled WGS sequence"/>
</dbReference>
<organism evidence="1 2">
    <name type="scientific">Zygosaccharomyces rouxii</name>
    <dbReference type="NCBI Taxonomy" id="4956"/>
    <lineage>
        <taxon>Eukaryota</taxon>
        <taxon>Fungi</taxon>
        <taxon>Dikarya</taxon>
        <taxon>Ascomycota</taxon>
        <taxon>Saccharomycotina</taxon>
        <taxon>Saccharomycetes</taxon>
        <taxon>Saccharomycetales</taxon>
        <taxon>Saccharomycetaceae</taxon>
        <taxon>Zygosaccharomyces</taxon>
    </lineage>
</organism>
<name>A0A1Q2ZW01_ZYGRO</name>
<dbReference type="EMBL" id="BDGX01000008">
    <property type="protein sequence ID" value="GAV47696.1"/>
    <property type="molecule type" value="Genomic_DNA"/>
</dbReference>
<reference evidence="1 2" key="1">
    <citation type="submission" date="2016-08" db="EMBL/GenBank/DDBJ databases">
        <title>Draft genome sequence of allopolyploid Zygosaccharomyces rouxii.</title>
        <authorList>
            <person name="Watanabe J."/>
            <person name="Uehara K."/>
            <person name="Mogi Y."/>
            <person name="Tsukioka Y."/>
        </authorList>
    </citation>
    <scope>NUCLEOTIDE SEQUENCE [LARGE SCALE GENOMIC DNA]</scope>
    <source>
        <strain evidence="1 2">NBRC 110957</strain>
    </source>
</reference>
<proteinExistence type="predicted"/>
<sequence>MFARGGKLFPKALALTGTVGGALAVHQYMDSRR</sequence>
<protein>
    <submittedName>
        <fullName evidence="1">Uncharacterized protein</fullName>
    </submittedName>
</protein>
<evidence type="ECO:0000313" key="1">
    <source>
        <dbReference type="EMBL" id="GAV47696.1"/>
    </source>
</evidence>
<evidence type="ECO:0000313" key="2">
    <source>
        <dbReference type="Proteomes" id="UP000187013"/>
    </source>
</evidence>
<gene>
    <name evidence="1" type="ORF">ZYGR_0H05420</name>
</gene>